<dbReference type="Proteomes" id="UP000688947">
    <property type="component" value="Unassembled WGS sequence"/>
</dbReference>
<proteinExistence type="predicted"/>
<protein>
    <submittedName>
        <fullName evidence="1">Uncharacterized protein</fullName>
    </submittedName>
</protein>
<name>A0A8T1TNC0_9STRA</name>
<reference evidence="1" key="1">
    <citation type="submission" date="2021-01" db="EMBL/GenBank/DDBJ databases">
        <title>Phytophthora aleatoria, a newly-described species from Pinus radiata is distinct from Phytophthora cactorum isolates based on comparative genomics.</title>
        <authorList>
            <person name="Mcdougal R."/>
            <person name="Panda P."/>
            <person name="Williams N."/>
            <person name="Studholme D.J."/>
        </authorList>
    </citation>
    <scope>NUCLEOTIDE SEQUENCE</scope>
    <source>
        <strain evidence="1">NZFS 3830</strain>
    </source>
</reference>
<dbReference type="AlphaFoldDB" id="A0A8T1TNC0"/>
<organism evidence="1 2">
    <name type="scientific">Phytophthora cactorum</name>
    <dbReference type="NCBI Taxonomy" id="29920"/>
    <lineage>
        <taxon>Eukaryota</taxon>
        <taxon>Sar</taxon>
        <taxon>Stramenopiles</taxon>
        <taxon>Oomycota</taxon>
        <taxon>Peronosporomycetes</taxon>
        <taxon>Peronosporales</taxon>
        <taxon>Peronosporaceae</taxon>
        <taxon>Phytophthora</taxon>
    </lineage>
</organism>
<evidence type="ECO:0000313" key="1">
    <source>
        <dbReference type="EMBL" id="KAG6943026.1"/>
    </source>
</evidence>
<dbReference type="VEuPathDB" id="FungiDB:PC110_g11383"/>
<sequence>MSARFSPSEAGKCRGRKRMTLPMVLDSDIQTLSSGHLLQCAPDLYLLRLCAQDRAAWKDLTEALFAYAPLDGFWPRDERTVDNER</sequence>
<accession>A0A8T1TNC0</accession>
<dbReference type="OrthoDB" id="127615at2759"/>
<gene>
    <name evidence="1" type="ORF">JG687_00018710</name>
</gene>
<dbReference type="EMBL" id="JAENGZ010002713">
    <property type="protein sequence ID" value="KAG6943026.1"/>
    <property type="molecule type" value="Genomic_DNA"/>
</dbReference>
<comment type="caution">
    <text evidence="1">The sequence shown here is derived from an EMBL/GenBank/DDBJ whole genome shotgun (WGS) entry which is preliminary data.</text>
</comment>
<evidence type="ECO:0000313" key="2">
    <source>
        <dbReference type="Proteomes" id="UP000688947"/>
    </source>
</evidence>